<protein>
    <recommendedName>
        <fullName evidence="8">LptF/LptG family permease</fullName>
    </recommendedName>
</protein>
<evidence type="ECO:0000256" key="2">
    <source>
        <dbReference type="ARBA" id="ARBA00022475"/>
    </source>
</evidence>
<evidence type="ECO:0000256" key="3">
    <source>
        <dbReference type="ARBA" id="ARBA00022692"/>
    </source>
</evidence>
<evidence type="ECO:0008006" key="8">
    <source>
        <dbReference type="Google" id="ProtNLM"/>
    </source>
</evidence>
<reference evidence="7" key="1">
    <citation type="submission" date="2018-05" db="EMBL/GenBank/DDBJ databases">
        <authorList>
            <person name="Lanie J.A."/>
            <person name="Ng W.-L."/>
            <person name="Kazmierczak K.M."/>
            <person name="Andrzejewski T.M."/>
            <person name="Davidsen T.M."/>
            <person name="Wayne K.J."/>
            <person name="Tettelin H."/>
            <person name="Glass J.I."/>
            <person name="Rusch D."/>
            <person name="Podicherti R."/>
            <person name="Tsui H.-C.T."/>
            <person name="Winkler M.E."/>
        </authorList>
    </citation>
    <scope>NUCLEOTIDE SEQUENCE</scope>
</reference>
<keyword evidence="2" id="KW-1003">Cell membrane</keyword>
<evidence type="ECO:0000256" key="4">
    <source>
        <dbReference type="ARBA" id="ARBA00022989"/>
    </source>
</evidence>
<feature type="transmembrane region" description="Helical" evidence="6">
    <location>
        <begin position="103"/>
        <end position="122"/>
    </location>
</feature>
<dbReference type="AlphaFoldDB" id="A0A383B535"/>
<dbReference type="Pfam" id="PF03739">
    <property type="entry name" value="LptF_LptG"/>
    <property type="match status" value="1"/>
</dbReference>
<gene>
    <name evidence="7" type="ORF">METZ01_LOCUS467868</name>
</gene>
<keyword evidence="5 6" id="KW-0472">Membrane</keyword>
<evidence type="ECO:0000256" key="5">
    <source>
        <dbReference type="ARBA" id="ARBA00023136"/>
    </source>
</evidence>
<organism evidence="7">
    <name type="scientific">marine metagenome</name>
    <dbReference type="NCBI Taxonomy" id="408172"/>
    <lineage>
        <taxon>unclassified sequences</taxon>
        <taxon>metagenomes</taxon>
        <taxon>ecological metagenomes</taxon>
    </lineage>
</organism>
<evidence type="ECO:0000256" key="1">
    <source>
        <dbReference type="ARBA" id="ARBA00004651"/>
    </source>
</evidence>
<evidence type="ECO:0000256" key="6">
    <source>
        <dbReference type="SAM" id="Phobius"/>
    </source>
</evidence>
<proteinExistence type="predicted"/>
<dbReference type="GO" id="GO:0015920">
    <property type="term" value="P:lipopolysaccharide transport"/>
    <property type="evidence" value="ECO:0007669"/>
    <property type="project" value="TreeGrafter"/>
</dbReference>
<comment type="subcellular location">
    <subcellularLocation>
        <location evidence="1">Cell membrane</location>
        <topology evidence="1">Multi-pass membrane protein</topology>
    </subcellularLocation>
</comment>
<name>A0A383B535_9ZZZZ</name>
<feature type="non-terminal residue" evidence="7">
    <location>
        <position position="205"/>
    </location>
</feature>
<accession>A0A383B535</accession>
<dbReference type="PANTHER" id="PTHR33529">
    <property type="entry name" value="SLR0882 PROTEIN-RELATED"/>
    <property type="match status" value="1"/>
</dbReference>
<dbReference type="PANTHER" id="PTHR33529:SF6">
    <property type="entry name" value="YJGP_YJGQ FAMILY PERMEASE"/>
    <property type="match status" value="1"/>
</dbReference>
<dbReference type="InterPro" id="IPR005495">
    <property type="entry name" value="LptG/LptF_permease"/>
</dbReference>
<feature type="transmembrane region" description="Helical" evidence="6">
    <location>
        <begin position="52"/>
        <end position="77"/>
    </location>
</feature>
<evidence type="ECO:0000313" key="7">
    <source>
        <dbReference type="EMBL" id="SVE15014.1"/>
    </source>
</evidence>
<keyword evidence="4 6" id="KW-1133">Transmembrane helix</keyword>
<keyword evidence="3 6" id="KW-0812">Transmembrane</keyword>
<sequence>MQKLTSYILKELFVSFLIITVSLLSLVWLIQSMRFIEQILNEGIPVSIFFELSALVIPTILSLILPFTYFVSILYVYNRLSSDSELVVMHASGVSYANAAKPALYFSIILMLFSYLLTLYIVPASYRNFKNLQDLIRNEYSSALLQEGVFNNVAKGITIYVESRLSASQLRGILAHDQRDPTKAPSTFLAETGTVNQTEKGPRLM</sequence>
<feature type="transmembrane region" description="Helical" evidence="6">
    <location>
        <begin position="12"/>
        <end position="31"/>
    </location>
</feature>
<dbReference type="EMBL" id="UINC01197497">
    <property type="protein sequence ID" value="SVE15014.1"/>
    <property type="molecule type" value="Genomic_DNA"/>
</dbReference>
<dbReference type="GO" id="GO:0043190">
    <property type="term" value="C:ATP-binding cassette (ABC) transporter complex"/>
    <property type="evidence" value="ECO:0007669"/>
    <property type="project" value="TreeGrafter"/>
</dbReference>